<feature type="transmembrane region" description="Helical" evidence="6">
    <location>
        <begin position="30"/>
        <end position="48"/>
    </location>
</feature>
<evidence type="ECO:0000256" key="5">
    <source>
        <dbReference type="ARBA" id="ARBA00023136"/>
    </source>
</evidence>
<feature type="transmembrane region" description="Helical" evidence="6">
    <location>
        <begin position="321"/>
        <end position="342"/>
    </location>
</feature>
<dbReference type="PANTHER" id="PTHR30250:SF11">
    <property type="entry name" value="O-ANTIGEN TRANSPORTER-RELATED"/>
    <property type="match status" value="1"/>
</dbReference>
<evidence type="ECO:0000256" key="2">
    <source>
        <dbReference type="ARBA" id="ARBA00022475"/>
    </source>
</evidence>
<keyword evidence="3 6" id="KW-0812">Transmembrane</keyword>
<feature type="transmembrane region" description="Helical" evidence="6">
    <location>
        <begin position="379"/>
        <end position="399"/>
    </location>
</feature>
<feature type="transmembrane region" description="Helical" evidence="6">
    <location>
        <begin position="437"/>
        <end position="460"/>
    </location>
</feature>
<dbReference type="Proteomes" id="UP000240010">
    <property type="component" value="Unassembled WGS sequence"/>
</dbReference>
<feature type="transmembrane region" description="Helical" evidence="6">
    <location>
        <begin position="77"/>
        <end position="95"/>
    </location>
</feature>
<feature type="transmembrane region" description="Helical" evidence="6">
    <location>
        <begin position="411"/>
        <end position="431"/>
    </location>
</feature>
<evidence type="ECO:0000256" key="6">
    <source>
        <dbReference type="SAM" id="Phobius"/>
    </source>
</evidence>
<organism evidence="7 8">
    <name type="scientific">Methylobacter tundripaludum</name>
    <dbReference type="NCBI Taxonomy" id="173365"/>
    <lineage>
        <taxon>Bacteria</taxon>
        <taxon>Pseudomonadati</taxon>
        <taxon>Pseudomonadota</taxon>
        <taxon>Gammaproteobacteria</taxon>
        <taxon>Methylococcales</taxon>
        <taxon>Methylococcaceae</taxon>
        <taxon>Methylobacter</taxon>
    </lineage>
</organism>
<evidence type="ECO:0000313" key="7">
    <source>
        <dbReference type="EMBL" id="PPK74122.1"/>
    </source>
</evidence>
<dbReference type="PANTHER" id="PTHR30250">
    <property type="entry name" value="PST FAMILY PREDICTED COLANIC ACID TRANSPORTER"/>
    <property type="match status" value="1"/>
</dbReference>
<comment type="caution">
    <text evidence="7">The sequence shown here is derived from an EMBL/GenBank/DDBJ whole genome shotgun (WGS) entry which is preliminary data.</text>
</comment>
<dbReference type="AlphaFoldDB" id="A0A2S6H9E9"/>
<feature type="transmembrane region" description="Helical" evidence="6">
    <location>
        <begin position="354"/>
        <end position="373"/>
    </location>
</feature>
<feature type="transmembrane region" description="Helical" evidence="6">
    <location>
        <begin position="162"/>
        <end position="182"/>
    </location>
</feature>
<evidence type="ECO:0000313" key="8">
    <source>
        <dbReference type="Proteomes" id="UP000240010"/>
    </source>
</evidence>
<keyword evidence="5 6" id="KW-0472">Membrane</keyword>
<accession>A0A2S6H9E9</accession>
<keyword evidence="2" id="KW-1003">Cell membrane</keyword>
<feature type="transmembrane region" description="Helical" evidence="6">
    <location>
        <begin position="287"/>
        <end position="309"/>
    </location>
</feature>
<comment type="subcellular location">
    <subcellularLocation>
        <location evidence="1">Cell membrane</location>
        <topology evidence="1">Multi-pass membrane protein</topology>
    </subcellularLocation>
</comment>
<evidence type="ECO:0000256" key="4">
    <source>
        <dbReference type="ARBA" id="ARBA00022989"/>
    </source>
</evidence>
<feature type="transmembrane region" description="Helical" evidence="6">
    <location>
        <begin position="135"/>
        <end position="156"/>
    </location>
</feature>
<keyword evidence="4 6" id="KW-1133">Transmembrane helix</keyword>
<name>A0A2S6H9E9_9GAMM</name>
<reference evidence="7 8" key="1">
    <citation type="submission" date="2018-02" db="EMBL/GenBank/DDBJ databases">
        <title>Subsurface microbial communities from deep shales in Ohio and West Virginia, USA.</title>
        <authorList>
            <person name="Wrighton K."/>
        </authorList>
    </citation>
    <scope>NUCLEOTIDE SEQUENCE [LARGE SCALE GENOMIC DNA]</scope>
    <source>
        <strain evidence="7 8">OWC-DMM</strain>
    </source>
</reference>
<evidence type="ECO:0000256" key="3">
    <source>
        <dbReference type="ARBA" id="ARBA00022692"/>
    </source>
</evidence>
<evidence type="ECO:0000256" key="1">
    <source>
        <dbReference type="ARBA" id="ARBA00004651"/>
    </source>
</evidence>
<feature type="transmembrane region" description="Helical" evidence="6">
    <location>
        <begin position="101"/>
        <end position="123"/>
    </location>
</feature>
<sequence>MLVGGGRLAAALMALITLRAVTTFLTPEQYGELTLLIAVQMFCGLFLINPVGQHINLHTHAWWDEGSLMARLKSYRYYVLAVSLLGGAVGFYISKQHSAEQLFWAAAAVFAMVAAGTWNATLIPMLNMLGFRAASVLWSIVTVAIGLISSILLVRWSPSATAWFSGQAIGMAAGVLGAKYVLRRHAIPSKSSRSALSLLDRHTVLTYCMPLALATGLMWLQLSGYRFVIEGYWGLSQLGFLAVGLQLAGQIWSLAESLAMQFLYPLFYRRVSAHEKHADVRLAVSDLLNTLVPVYFVLAGLTILSAPYLLKLLVAPQFWGALNFVMLGTGIELCRVLGNLLSNAAHVRRKTKSLALPYAAGSMTALALIYCAGARQMEISWAGAALMAGAIAMFIIMLISMYRQVRFCLDVGRCFVGVAVMLAMASLVIWMPKVSGLGATLGLLMLAAAPAGIVVSALLWKNPATLRLLNVQLRKN</sequence>
<dbReference type="GO" id="GO:0005886">
    <property type="term" value="C:plasma membrane"/>
    <property type="evidence" value="ECO:0007669"/>
    <property type="project" value="UniProtKB-SubCell"/>
</dbReference>
<gene>
    <name evidence="7" type="ORF">B0F87_11153</name>
</gene>
<protein>
    <submittedName>
        <fullName evidence="7">O-antigen/teichoic acid export membrane protein</fullName>
    </submittedName>
</protein>
<feature type="transmembrane region" description="Helical" evidence="6">
    <location>
        <begin position="240"/>
        <end position="267"/>
    </location>
</feature>
<dbReference type="EMBL" id="PTIZ01000011">
    <property type="protein sequence ID" value="PPK74122.1"/>
    <property type="molecule type" value="Genomic_DNA"/>
</dbReference>
<proteinExistence type="predicted"/>
<feature type="transmembrane region" description="Helical" evidence="6">
    <location>
        <begin position="203"/>
        <end position="220"/>
    </location>
</feature>
<dbReference type="InterPro" id="IPR050833">
    <property type="entry name" value="Poly_Biosynth_Transport"/>
</dbReference>